<dbReference type="PANTHER" id="PTHR42685:SF22">
    <property type="entry name" value="CONDITIONED MEDIUM FACTOR RECEPTOR 1"/>
    <property type="match status" value="1"/>
</dbReference>
<gene>
    <name evidence="2" type="ORF">LPB301_15750</name>
</gene>
<reference evidence="3" key="1">
    <citation type="submission" date="2016-02" db="EMBL/GenBank/DDBJ databases">
        <title>Paenibacillus sp. LPB0068, isolated from Crassostrea gigas.</title>
        <authorList>
            <person name="Shin S.-K."/>
            <person name="Yi H."/>
        </authorList>
    </citation>
    <scope>NUCLEOTIDE SEQUENCE [LARGE SCALE GENOMIC DNA]</scope>
    <source>
        <strain evidence="3">KCTC 23969</strain>
    </source>
</reference>
<dbReference type="NCBIfam" id="TIGR02032">
    <property type="entry name" value="GG-red-SF"/>
    <property type="match status" value="1"/>
</dbReference>
<dbReference type="InterPro" id="IPR036188">
    <property type="entry name" value="FAD/NAD-bd_sf"/>
</dbReference>
<dbReference type="PRINTS" id="PR00420">
    <property type="entry name" value="RNGMNOXGNASE"/>
</dbReference>
<evidence type="ECO:0000259" key="1">
    <source>
        <dbReference type="Pfam" id="PF01494"/>
    </source>
</evidence>
<dbReference type="Gene3D" id="3.50.50.60">
    <property type="entry name" value="FAD/NAD(P)-binding domain"/>
    <property type="match status" value="1"/>
</dbReference>
<dbReference type="AlphaFoldDB" id="A0A1B8TPJ5"/>
<evidence type="ECO:0000313" key="2">
    <source>
        <dbReference type="EMBL" id="OBY61519.1"/>
    </source>
</evidence>
<dbReference type="RefSeq" id="WP_068364405.1">
    <property type="nucleotide sequence ID" value="NZ_CP019337.1"/>
</dbReference>
<dbReference type="KEGG" id="prn:BW723_12025"/>
<dbReference type="InterPro" id="IPR050407">
    <property type="entry name" value="Geranylgeranyl_reductase"/>
</dbReference>
<comment type="caution">
    <text evidence="2">The sequence shown here is derived from an EMBL/GenBank/DDBJ whole genome shotgun (WGS) entry which is preliminary data.</text>
</comment>
<proteinExistence type="predicted"/>
<dbReference type="OrthoDB" id="9806565at2"/>
<protein>
    <submittedName>
        <fullName evidence="2">Geranylgeranyl reductase</fullName>
    </submittedName>
</protein>
<organism evidence="2 3">
    <name type="scientific">Polaribacter reichenbachii</name>
    <dbReference type="NCBI Taxonomy" id="996801"/>
    <lineage>
        <taxon>Bacteria</taxon>
        <taxon>Pseudomonadati</taxon>
        <taxon>Bacteroidota</taxon>
        <taxon>Flavobacteriia</taxon>
        <taxon>Flavobacteriales</taxon>
        <taxon>Flavobacteriaceae</taxon>
    </lineage>
</organism>
<dbReference type="Pfam" id="PF01494">
    <property type="entry name" value="FAD_binding_3"/>
    <property type="match status" value="2"/>
</dbReference>
<dbReference type="PANTHER" id="PTHR42685">
    <property type="entry name" value="GERANYLGERANYL DIPHOSPHATE REDUCTASE"/>
    <property type="match status" value="1"/>
</dbReference>
<feature type="domain" description="FAD-binding" evidence="1">
    <location>
        <begin position="84"/>
        <end position="289"/>
    </location>
</feature>
<dbReference type="InterPro" id="IPR011777">
    <property type="entry name" value="Geranylgeranyl_Rdtase_fam"/>
</dbReference>
<dbReference type="STRING" id="996801.BW723_12025"/>
<dbReference type="GO" id="GO:0016628">
    <property type="term" value="F:oxidoreductase activity, acting on the CH-CH group of donors, NAD or NADP as acceptor"/>
    <property type="evidence" value="ECO:0007669"/>
    <property type="project" value="InterPro"/>
</dbReference>
<dbReference type="EMBL" id="LSFL01000042">
    <property type="protein sequence ID" value="OBY61519.1"/>
    <property type="molecule type" value="Genomic_DNA"/>
</dbReference>
<dbReference type="SUPFAM" id="SSF51905">
    <property type="entry name" value="FAD/NAD(P)-binding domain"/>
    <property type="match status" value="1"/>
</dbReference>
<keyword evidence="3" id="KW-1185">Reference proteome</keyword>
<dbReference type="InterPro" id="IPR002938">
    <property type="entry name" value="FAD-bd"/>
</dbReference>
<feature type="domain" description="FAD-binding" evidence="1">
    <location>
        <begin position="5"/>
        <end position="37"/>
    </location>
</feature>
<sequence length="383" mass="43343">MKHFTVAIIGSGPSGASTAFYLGKQGIDTVIIEKETLPRYKTCGGGFVNRGKKDMPFDISEVVEREFCQVDTYFNNHEKCYYSNKEEPIITMIMRDDFDNLIVNKAKEFGVTLLEDHKLLSIDFTDDKSILKTSQGDISADFIIAADGVLSPTAKMAGYKNDTRNLIPALEYEVEVSETDFKRLSKTVRFDIDAVPYGYAWCFPKKNHLSLGVLTTKKGKINLKEYYKKYLETLGIKEIIKEDAHGFQIPLAPRTDGFVKNNVFLIGDAAGFAEPITAEGISNAILSGKYVAEAIIESKLDIKLAEKIYLEKLNIKLLPELKSGAFLSKFFYHNNPVRKYLLNKYGQYFNNIMVDILHGDRPFPTNVSEKLKNKIKEKIFLKK</sequence>
<name>A0A1B8TPJ5_9FLAO</name>
<evidence type="ECO:0000313" key="3">
    <source>
        <dbReference type="Proteomes" id="UP000092612"/>
    </source>
</evidence>
<dbReference type="Proteomes" id="UP000092612">
    <property type="component" value="Unassembled WGS sequence"/>
</dbReference>
<accession>A0A1B8TPJ5</accession>
<dbReference type="GO" id="GO:0071949">
    <property type="term" value="F:FAD binding"/>
    <property type="evidence" value="ECO:0007669"/>
    <property type="project" value="InterPro"/>
</dbReference>